<organism evidence="2 3">
    <name type="scientific">Coemansia biformis</name>
    <dbReference type="NCBI Taxonomy" id="1286918"/>
    <lineage>
        <taxon>Eukaryota</taxon>
        <taxon>Fungi</taxon>
        <taxon>Fungi incertae sedis</taxon>
        <taxon>Zoopagomycota</taxon>
        <taxon>Kickxellomycotina</taxon>
        <taxon>Kickxellomycetes</taxon>
        <taxon>Kickxellales</taxon>
        <taxon>Kickxellaceae</taxon>
        <taxon>Coemansia</taxon>
    </lineage>
</organism>
<dbReference type="Proteomes" id="UP001143981">
    <property type="component" value="Unassembled WGS sequence"/>
</dbReference>
<proteinExistence type="predicted"/>
<comment type="caution">
    <text evidence="2">The sequence shown here is derived from an EMBL/GenBank/DDBJ whole genome shotgun (WGS) entry which is preliminary data.</text>
</comment>
<feature type="signal peptide" evidence="1">
    <location>
        <begin position="1"/>
        <end position="22"/>
    </location>
</feature>
<sequence length="193" mass="19330">MRATRVFGIAALAAAALPGSVALGSSQGGGAVDIDAILNQMEQSFKNPQYAQMFASAALAQAAAALPSGARTPSPGELFAALESMQGVVPGMVSDAVKLVASVIANAKVSPEMGGAMSQAMSALHNSSVVSRLTGMINAMLDVLGEQYREGDLGRQTGSVDDEEGTTSSAPRAAGGTYLAAIAAVACTIPMLL</sequence>
<dbReference type="EMBL" id="JANBOI010000669">
    <property type="protein sequence ID" value="KAJ1729131.1"/>
    <property type="molecule type" value="Genomic_DNA"/>
</dbReference>
<evidence type="ECO:0000313" key="2">
    <source>
        <dbReference type="EMBL" id="KAJ1729131.1"/>
    </source>
</evidence>
<name>A0A9W7YAS2_9FUNG</name>
<keyword evidence="1" id="KW-0732">Signal</keyword>
<accession>A0A9W7YAS2</accession>
<evidence type="ECO:0000256" key="1">
    <source>
        <dbReference type="SAM" id="SignalP"/>
    </source>
</evidence>
<dbReference type="OrthoDB" id="5578232at2759"/>
<reference evidence="2" key="1">
    <citation type="submission" date="2022-07" db="EMBL/GenBank/DDBJ databases">
        <title>Phylogenomic reconstructions and comparative analyses of Kickxellomycotina fungi.</title>
        <authorList>
            <person name="Reynolds N.K."/>
            <person name="Stajich J.E."/>
            <person name="Barry K."/>
            <person name="Grigoriev I.V."/>
            <person name="Crous P."/>
            <person name="Smith M.E."/>
        </authorList>
    </citation>
    <scope>NUCLEOTIDE SEQUENCE</scope>
    <source>
        <strain evidence="2">BCRC 34381</strain>
    </source>
</reference>
<gene>
    <name evidence="2" type="ORF">LPJ61_003677</name>
</gene>
<evidence type="ECO:0000313" key="3">
    <source>
        <dbReference type="Proteomes" id="UP001143981"/>
    </source>
</evidence>
<protein>
    <submittedName>
        <fullName evidence="2">Uncharacterized protein</fullName>
    </submittedName>
</protein>
<dbReference type="AlphaFoldDB" id="A0A9W7YAS2"/>
<feature type="chain" id="PRO_5040816736" evidence="1">
    <location>
        <begin position="23"/>
        <end position="193"/>
    </location>
</feature>
<keyword evidence="3" id="KW-1185">Reference proteome</keyword>